<feature type="signal peptide" evidence="8">
    <location>
        <begin position="1"/>
        <end position="28"/>
    </location>
</feature>
<dbReference type="NCBIfam" id="TIGR01167">
    <property type="entry name" value="LPXTG_anchor"/>
    <property type="match status" value="1"/>
</dbReference>
<feature type="compositionally biased region" description="Acidic residues" evidence="6">
    <location>
        <begin position="128"/>
        <end position="212"/>
    </location>
</feature>
<dbReference type="Pfam" id="PF00746">
    <property type="entry name" value="Gram_pos_anchor"/>
    <property type="match status" value="1"/>
</dbReference>
<keyword evidence="11" id="KW-1185">Reference proteome</keyword>
<keyword evidence="3" id="KW-0964">Secreted</keyword>
<accession>A0A078MB48</accession>
<keyword evidence="2" id="KW-0134">Cell wall</keyword>
<evidence type="ECO:0000256" key="8">
    <source>
        <dbReference type="SAM" id="SignalP"/>
    </source>
</evidence>
<feature type="compositionally biased region" description="Low complexity" evidence="6">
    <location>
        <begin position="69"/>
        <end position="86"/>
    </location>
</feature>
<evidence type="ECO:0000256" key="3">
    <source>
        <dbReference type="ARBA" id="ARBA00022525"/>
    </source>
</evidence>
<sequence length="394" mass="43412">MRKSKINKMKLTSLLLLSTVLIPDIAYADEEIDESIEAETYTVPEEVQNTEETVQTINETETETKENAETSVTTEGEAGTQEGTPESDTYNNDIETDTGTTSENVQEESTEGGGDLLQPAEPNQQTDQLEEEPAESEEQLTEDETDVLEEGESQVSGGEEETPGDTSEEAEGNTEANPEPEYDSEIITDETAPESSETDGDYVYSTEDETDVSELPIEQINPIETVEPEETEGTEIQPEEWYEQTTEEESTVTSQPSEGVVETAEEAVTENAEAEQETVEATAGTGKKKLYRYDYGDILSGISFSEENIAEDLSTLDQRVTRVMSSKIIEEKDLTEAQKLELEETVKAEEVNSYDGEELPNTGEADSTNYAFAGLLTIFGTVLVFMSKKLKTDN</sequence>
<evidence type="ECO:0000256" key="1">
    <source>
        <dbReference type="ARBA" id="ARBA00004168"/>
    </source>
</evidence>
<dbReference type="STRING" id="1461582.BN1048_02090"/>
<keyword evidence="7" id="KW-1133">Transmembrane helix</keyword>
<keyword evidence="4 8" id="KW-0732">Signal</keyword>
<name>A0A078MB48_9STAP</name>
<dbReference type="HOGENOM" id="CLU_699762_0_0_9"/>
<keyword evidence="5" id="KW-0572">Peptidoglycan-anchor</keyword>
<dbReference type="Proteomes" id="UP000044136">
    <property type="component" value="Unassembled WGS sequence"/>
</dbReference>
<dbReference type="OrthoDB" id="2390446at2"/>
<evidence type="ECO:0000256" key="5">
    <source>
        <dbReference type="ARBA" id="ARBA00023088"/>
    </source>
</evidence>
<protein>
    <submittedName>
        <fullName evidence="10">Gram positive anchor</fullName>
    </submittedName>
</protein>
<evidence type="ECO:0000313" key="10">
    <source>
        <dbReference type="EMBL" id="CEA03449.1"/>
    </source>
</evidence>
<feature type="compositionally biased region" description="Low complexity" evidence="6">
    <location>
        <begin position="48"/>
        <end position="59"/>
    </location>
</feature>
<evidence type="ECO:0000259" key="9">
    <source>
        <dbReference type="Pfam" id="PF00746"/>
    </source>
</evidence>
<feature type="domain" description="Gram-positive cocci surface proteins LPxTG" evidence="9">
    <location>
        <begin position="357"/>
        <end position="389"/>
    </location>
</feature>
<keyword evidence="7" id="KW-0812">Transmembrane</keyword>
<feature type="compositionally biased region" description="Acidic residues" evidence="6">
    <location>
        <begin position="226"/>
        <end position="250"/>
    </location>
</feature>
<reference evidence="10 11" key="1">
    <citation type="submission" date="2014-07" db="EMBL/GenBank/DDBJ databases">
        <authorList>
            <person name="Urmite Genomes Urmite Genomes"/>
        </authorList>
    </citation>
    <scope>NUCLEOTIDE SEQUENCE [LARGE SCALE GENOMIC DNA]</scope>
    <source>
        <strain evidence="10 11">13MG44_air</strain>
    </source>
</reference>
<feature type="transmembrane region" description="Helical" evidence="7">
    <location>
        <begin position="370"/>
        <end position="387"/>
    </location>
</feature>
<evidence type="ECO:0000256" key="2">
    <source>
        <dbReference type="ARBA" id="ARBA00022512"/>
    </source>
</evidence>
<dbReference type="InterPro" id="IPR019931">
    <property type="entry name" value="LPXTG_anchor"/>
</dbReference>
<dbReference type="AlphaFoldDB" id="A0A078MB48"/>
<feature type="region of interest" description="Disordered" evidence="6">
    <location>
        <begin position="48"/>
        <end position="259"/>
    </location>
</feature>
<keyword evidence="7" id="KW-0472">Membrane</keyword>
<evidence type="ECO:0000256" key="4">
    <source>
        <dbReference type="ARBA" id="ARBA00022729"/>
    </source>
</evidence>
<feature type="chain" id="PRO_5001741863" evidence="8">
    <location>
        <begin position="29"/>
        <end position="394"/>
    </location>
</feature>
<feature type="compositionally biased region" description="Polar residues" evidence="6">
    <location>
        <begin position="87"/>
        <end position="104"/>
    </location>
</feature>
<evidence type="ECO:0000313" key="11">
    <source>
        <dbReference type="Proteomes" id="UP000044136"/>
    </source>
</evidence>
<organism evidence="10 11">
    <name type="scientific">Jeotgalicoccus saudimassiliensis</name>
    <dbReference type="NCBI Taxonomy" id="1461582"/>
    <lineage>
        <taxon>Bacteria</taxon>
        <taxon>Bacillati</taxon>
        <taxon>Bacillota</taxon>
        <taxon>Bacilli</taxon>
        <taxon>Bacillales</taxon>
        <taxon>Staphylococcaceae</taxon>
        <taxon>Jeotgalicoccus</taxon>
    </lineage>
</organism>
<evidence type="ECO:0000256" key="6">
    <source>
        <dbReference type="SAM" id="MobiDB-lite"/>
    </source>
</evidence>
<dbReference type="eggNOG" id="ENOG502ZGH6">
    <property type="taxonomic scope" value="Bacteria"/>
</dbReference>
<comment type="subcellular location">
    <subcellularLocation>
        <location evidence="1">Secreted</location>
        <location evidence="1">Cell wall</location>
        <topology evidence="1">Peptidoglycan-anchor</topology>
    </subcellularLocation>
</comment>
<gene>
    <name evidence="10" type="ORF">BN1048_02090</name>
</gene>
<dbReference type="EMBL" id="CCSE01000001">
    <property type="protein sequence ID" value="CEA03449.1"/>
    <property type="molecule type" value="Genomic_DNA"/>
</dbReference>
<proteinExistence type="predicted"/>
<dbReference type="RefSeq" id="WP_035810977.1">
    <property type="nucleotide sequence ID" value="NZ_CCSE01000001.1"/>
</dbReference>
<evidence type="ECO:0000256" key="7">
    <source>
        <dbReference type="SAM" id="Phobius"/>
    </source>
</evidence>